<comment type="function">
    <text evidence="8">Part of the phosphoribosylformylglycinamidine synthase complex involved in the purines biosynthetic pathway. Catalyzes the ATP-dependent conversion of formylglycinamide ribonucleotide (FGAR) and glutamine to yield formylglycinamidine ribonucleotide (FGAM) and glutamate. The FGAM synthase complex is composed of three subunits. PurQ produces an ammonia molecule by converting glutamine to glutamate. PurL transfers the ammonia molecule to FGAR to form FGAM in an ATP-dependent manner. PurS interacts with PurQ and PurL and is thought to assist in the transfer of the ammonia molecule from PurQ to PurL.</text>
</comment>
<dbReference type="CDD" id="cd01740">
    <property type="entry name" value="GATase1_FGAR_AT"/>
    <property type="match status" value="1"/>
</dbReference>
<dbReference type="NCBIfam" id="TIGR01737">
    <property type="entry name" value="FGAM_synth_I"/>
    <property type="match status" value="1"/>
</dbReference>
<gene>
    <name evidence="8" type="primary">purQ</name>
    <name evidence="9" type="ORF">C496_05762</name>
</gene>
<keyword evidence="5 8" id="KW-0378">Hydrolase</keyword>
<dbReference type="GO" id="GO:0004642">
    <property type="term" value="F:phosphoribosylformylglycinamidine synthase activity"/>
    <property type="evidence" value="ECO:0007669"/>
    <property type="project" value="UniProtKB-UniRule"/>
</dbReference>
<dbReference type="SMART" id="SM01211">
    <property type="entry name" value="GATase_5"/>
    <property type="match status" value="1"/>
</dbReference>
<feature type="active site" description="Nucleophile" evidence="8">
    <location>
        <position position="88"/>
    </location>
</feature>
<keyword evidence="7 8" id="KW-0315">Glutamine amidotransferase</keyword>
<evidence type="ECO:0000256" key="5">
    <source>
        <dbReference type="ARBA" id="ARBA00022801"/>
    </source>
</evidence>
<dbReference type="NCBIfam" id="NF002957">
    <property type="entry name" value="PRK03619.1"/>
    <property type="match status" value="1"/>
</dbReference>
<organism evidence="9 10">
    <name type="scientific">Natronorubrum tibetense GA33</name>
    <dbReference type="NCBI Taxonomy" id="1114856"/>
    <lineage>
        <taxon>Archaea</taxon>
        <taxon>Methanobacteriati</taxon>
        <taxon>Methanobacteriota</taxon>
        <taxon>Stenosarchaea group</taxon>
        <taxon>Halobacteria</taxon>
        <taxon>Halobacteriales</taxon>
        <taxon>Natrialbaceae</taxon>
        <taxon>Natronorubrum</taxon>
    </lineage>
</organism>
<dbReference type="PANTHER" id="PTHR47552:SF1">
    <property type="entry name" value="PHOSPHORIBOSYLFORMYLGLYCINAMIDINE SYNTHASE SUBUNIT PURQ"/>
    <property type="match status" value="1"/>
</dbReference>
<dbReference type="PATRIC" id="fig|1114856.3.peg.1201"/>
<evidence type="ECO:0000256" key="4">
    <source>
        <dbReference type="ARBA" id="ARBA00022755"/>
    </source>
</evidence>
<comment type="catalytic activity">
    <reaction evidence="8">
        <text>N(2)-formyl-N(1)-(5-phospho-beta-D-ribosyl)glycinamide + L-glutamine + ATP + H2O = 2-formamido-N(1)-(5-O-phospho-beta-D-ribosyl)acetamidine + L-glutamate + ADP + phosphate + H(+)</text>
        <dbReference type="Rhea" id="RHEA:17129"/>
        <dbReference type="ChEBI" id="CHEBI:15377"/>
        <dbReference type="ChEBI" id="CHEBI:15378"/>
        <dbReference type="ChEBI" id="CHEBI:29985"/>
        <dbReference type="ChEBI" id="CHEBI:30616"/>
        <dbReference type="ChEBI" id="CHEBI:43474"/>
        <dbReference type="ChEBI" id="CHEBI:58359"/>
        <dbReference type="ChEBI" id="CHEBI:147286"/>
        <dbReference type="ChEBI" id="CHEBI:147287"/>
        <dbReference type="ChEBI" id="CHEBI:456216"/>
        <dbReference type="EC" id="6.3.5.3"/>
    </reaction>
</comment>
<dbReference type="GO" id="GO:0005524">
    <property type="term" value="F:ATP binding"/>
    <property type="evidence" value="ECO:0007669"/>
    <property type="project" value="UniProtKB-KW"/>
</dbReference>
<keyword evidence="4 8" id="KW-0658">Purine biosynthesis</keyword>
<dbReference type="PROSITE" id="PS51273">
    <property type="entry name" value="GATASE_TYPE_1"/>
    <property type="match status" value="1"/>
</dbReference>
<sequence>MVRVTVSIIRFGGSNCDRDAERALAHLDIDAEIVWHEDGLPENTTGIVLPGGFSYGDYLRAGAMAARSPIMAEVREAAADGTPVLGVCNGAQVGCESGLTEGAFTTNESARFQCEHVYLRVERDDTPWTAAYEEGDVIEVPIAHGEGRYEIDDDRLAELEDEGRVLFRYCDADGETGPDANPNGSKHNVAGVLGEREHVAVLMPHPERATLPDVGGTDGQGVLRGFETAVTGAE</sequence>
<dbReference type="Pfam" id="PF13507">
    <property type="entry name" value="GATase_5"/>
    <property type="match status" value="1"/>
</dbReference>
<dbReference type="EC" id="3.5.1.2" evidence="8"/>
<keyword evidence="2 8" id="KW-0436">Ligase</keyword>
<evidence type="ECO:0000256" key="7">
    <source>
        <dbReference type="ARBA" id="ARBA00022962"/>
    </source>
</evidence>
<dbReference type="AlphaFoldDB" id="L9W031"/>
<protein>
    <recommendedName>
        <fullName evidence="8">Phosphoribosylformylglycinamidine synthase subunit PurQ</fullName>
        <shortName evidence="8">FGAM synthase</shortName>
        <ecNumber evidence="8">6.3.5.3</ecNumber>
    </recommendedName>
    <alternativeName>
        <fullName evidence="8">Formylglycinamide ribonucleotide amidotransferase subunit I</fullName>
        <shortName evidence="8">FGAR amidotransferase I</shortName>
        <shortName evidence="8">FGAR-AT I</shortName>
    </alternativeName>
    <alternativeName>
        <fullName evidence="8">Glutaminase PurQ</fullName>
        <ecNumber evidence="8">3.5.1.2</ecNumber>
    </alternativeName>
    <alternativeName>
        <fullName evidence="8">Phosphoribosylformylglycinamidine synthase subunit I</fullName>
    </alternativeName>
</protein>
<dbReference type="EC" id="6.3.5.3" evidence="8"/>
<dbReference type="PIRSF" id="PIRSF001586">
    <property type="entry name" value="FGAM_synth_I"/>
    <property type="match status" value="1"/>
</dbReference>
<dbReference type="SUPFAM" id="SSF52317">
    <property type="entry name" value="Class I glutamine amidotransferase-like"/>
    <property type="match status" value="1"/>
</dbReference>
<dbReference type="Gene3D" id="3.40.50.880">
    <property type="match status" value="1"/>
</dbReference>
<dbReference type="STRING" id="1114856.GCA_000383975_01133"/>
<evidence type="ECO:0000256" key="1">
    <source>
        <dbReference type="ARBA" id="ARBA00022490"/>
    </source>
</evidence>
<reference evidence="9 10" key="1">
    <citation type="journal article" date="2014" name="PLoS Genet.">
        <title>Phylogenetically driven sequencing of extremely halophilic archaea reveals strategies for static and dynamic osmo-response.</title>
        <authorList>
            <person name="Becker E.A."/>
            <person name="Seitzer P.M."/>
            <person name="Tritt A."/>
            <person name="Larsen D."/>
            <person name="Krusor M."/>
            <person name="Yao A.I."/>
            <person name="Wu D."/>
            <person name="Madern D."/>
            <person name="Eisen J.A."/>
            <person name="Darling A.E."/>
            <person name="Facciotti M.T."/>
        </authorList>
    </citation>
    <scope>NUCLEOTIDE SEQUENCE [LARGE SCALE GENOMIC DNA]</scope>
    <source>
        <strain evidence="9 10">GA33</strain>
    </source>
</reference>
<dbReference type="GO" id="GO:0004359">
    <property type="term" value="F:glutaminase activity"/>
    <property type="evidence" value="ECO:0007669"/>
    <property type="project" value="UniProtKB-EC"/>
</dbReference>
<dbReference type="UniPathway" id="UPA00074">
    <property type="reaction ID" value="UER00128"/>
</dbReference>
<evidence type="ECO:0000256" key="6">
    <source>
        <dbReference type="ARBA" id="ARBA00022840"/>
    </source>
</evidence>
<keyword evidence="3 8" id="KW-0547">Nucleotide-binding</keyword>
<name>L9W031_9EURY</name>
<accession>L9W031</accession>
<dbReference type="PANTHER" id="PTHR47552">
    <property type="entry name" value="PHOSPHORIBOSYLFORMYLGLYCINAMIDINE SYNTHASE SUBUNIT PURQ"/>
    <property type="match status" value="1"/>
</dbReference>
<keyword evidence="10" id="KW-1185">Reference proteome</keyword>
<evidence type="ECO:0000313" key="10">
    <source>
        <dbReference type="Proteomes" id="UP000011599"/>
    </source>
</evidence>
<dbReference type="Proteomes" id="UP000011599">
    <property type="component" value="Unassembled WGS sequence"/>
</dbReference>
<proteinExistence type="inferred from homology"/>
<evidence type="ECO:0000313" key="9">
    <source>
        <dbReference type="EMBL" id="ELY42815.1"/>
    </source>
</evidence>
<keyword evidence="1 8" id="KW-0963">Cytoplasm</keyword>
<dbReference type="EMBL" id="AOHW01000022">
    <property type="protein sequence ID" value="ELY42815.1"/>
    <property type="molecule type" value="Genomic_DNA"/>
</dbReference>
<comment type="caution">
    <text evidence="9">The sequence shown here is derived from an EMBL/GenBank/DDBJ whole genome shotgun (WGS) entry which is preliminary data.</text>
</comment>
<dbReference type="HAMAP" id="MF_00421">
    <property type="entry name" value="PurQ"/>
    <property type="match status" value="1"/>
</dbReference>
<dbReference type="GO" id="GO:0005737">
    <property type="term" value="C:cytoplasm"/>
    <property type="evidence" value="ECO:0007669"/>
    <property type="project" value="UniProtKB-SubCell"/>
</dbReference>
<evidence type="ECO:0000256" key="8">
    <source>
        <dbReference type="HAMAP-Rule" id="MF_00421"/>
    </source>
</evidence>
<keyword evidence="6 8" id="KW-0067">ATP-binding</keyword>
<comment type="subunit">
    <text evidence="8">Part of the FGAM synthase complex composed of 1 PurL, 1 PurQ and 2 PurS subunits.</text>
</comment>
<comment type="subcellular location">
    <subcellularLocation>
        <location evidence="8">Cytoplasm</location>
    </subcellularLocation>
</comment>
<dbReference type="GO" id="GO:0006189">
    <property type="term" value="P:'de novo' IMP biosynthetic process"/>
    <property type="evidence" value="ECO:0007669"/>
    <property type="project" value="UniProtKB-UniRule"/>
</dbReference>
<evidence type="ECO:0000256" key="2">
    <source>
        <dbReference type="ARBA" id="ARBA00022598"/>
    </source>
</evidence>
<comment type="catalytic activity">
    <reaction evidence="8">
        <text>L-glutamine + H2O = L-glutamate + NH4(+)</text>
        <dbReference type="Rhea" id="RHEA:15889"/>
        <dbReference type="ChEBI" id="CHEBI:15377"/>
        <dbReference type="ChEBI" id="CHEBI:28938"/>
        <dbReference type="ChEBI" id="CHEBI:29985"/>
        <dbReference type="ChEBI" id="CHEBI:58359"/>
        <dbReference type="EC" id="3.5.1.2"/>
    </reaction>
</comment>
<dbReference type="eggNOG" id="arCOG00102">
    <property type="taxonomic scope" value="Archaea"/>
</dbReference>
<comment type="pathway">
    <text evidence="8">Purine metabolism; IMP biosynthesis via de novo pathway; 5-amino-1-(5-phospho-D-ribosyl)imidazole from N(2)-formyl-N(1)-(5-phospho-D-ribosyl)glycinamide: step 1/2.</text>
</comment>
<feature type="active site" evidence="8">
    <location>
        <position position="205"/>
    </location>
</feature>
<dbReference type="InterPro" id="IPR010075">
    <property type="entry name" value="PRibForGlyAmidine_synth_PurQ"/>
</dbReference>
<evidence type="ECO:0000256" key="3">
    <source>
        <dbReference type="ARBA" id="ARBA00022741"/>
    </source>
</evidence>
<feature type="active site" evidence="8">
    <location>
        <position position="207"/>
    </location>
</feature>
<dbReference type="InterPro" id="IPR029062">
    <property type="entry name" value="Class_I_gatase-like"/>
</dbReference>